<evidence type="ECO:0000313" key="1">
    <source>
        <dbReference type="EMBL" id="MST78730.1"/>
    </source>
</evidence>
<gene>
    <name evidence="1" type="ORF">FYJ72_13980</name>
</gene>
<dbReference type="AlphaFoldDB" id="A0A6I2U439"/>
<comment type="caution">
    <text evidence="1">The sequence shown here is derived from an EMBL/GenBank/DDBJ whole genome shotgun (WGS) entry which is preliminary data.</text>
</comment>
<dbReference type="EMBL" id="VUNF01000042">
    <property type="protein sequence ID" value="MST78730.1"/>
    <property type="molecule type" value="Genomic_DNA"/>
</dbReference>
<reference evidence="1 2" key="1">
    <citation type="submission" date="2019-08" db="EMBL/GenBank/DDBJ databases">
        <title>In-depth cultivation of the pig gut microbiome towards novel bacterial diversity and tailored functional studies.</title>
        <authorList>
            <person name="Wylensek D."/>
            <person name="Hitch T.C.A."/>
            <person name="Clavel T."/>
        </authorList>
    </citation>
    <scope>NUCLEOTIDE SEQUENCE [LARGE SCALE GENOMIC DNA]</scope>
    <source>
        <strain evidence="1 2">LKV-178-WT-2C</strain>
    </source>
</reference>
<protein>
    <recommendedName>
        <fullName evidence="3">Guanylate cyclase domain-containing protein</fullName>
    </recommendedName>
</protein>
<accession>A0A6I2U439</accession>
<dbReference type="RefSeq" id="WP_154483147.1">
    <property type="nucleotide sequence ID" value="NZ_VUNF01000042.1"/>
</dbReference>
<dbReference type="Proteomes" id="UP000450161">
    <property type="component" value="Unassembled WGS sequence"/>
</dbReference>
<evidence type="ECO:0000313" key="2">
    <source>
        <dbReference type="Proteomes" id="UP000450161"/>
    </source>
</evidence>
<sequence length="251" mass="28533">MKIDSKPFQLESELLSIDEMLANNSVDMDFQPIVSSNRNDSVIVSNKAAVVCVKVRFNYLNLSSEVVKAYRIIDKVIYDIFRDNDSCVDVLHVGHYYIGIFYAPQTINIDDVLDTMGRLNAALSVLDIKFKKNLSMSLGGVMAADFGEIMHSMDLTPYESWQGIPINNVIALCDEVYSKDKKEYDGVTLISDSIKINLKEEYAKFFNTEFASTDRSIKSYKAYVVNTAMYNWVKQNKLEQDETENGNKTED</sequence>
<organism evidence="1 2">
    <name type="scientific">Segatella copri</name>
    <dbReference type="NCBI Taxonomy" id="165179"/>
    <lineage>
        <taxon>Bacteria</taxon>
        <taxon>Pseudomonadati</taxon>
        <taxon>Bacteroidota</taxon>
        <taxon>Bacteroidia</taxon>
        <taxon>Bacteroidales</taxon>
        <taxon>Prevotellaceae</taxon>
        <taxon>Segatella</taxon>
    </lineage>
</organism>
<proteinExistence type="predicted"/>
<evidence type="ECO:0008006" key="3">
    <source>
        <dbReference type="Google" id="ProtNLM"/>
    </source>
</evidence>
<name>A0A6I2U439_9BACT</name>